<proteinExistence type="predicted"/>
<reference evidence="2" key="1">
    <citation type="submission" date="2016-10" db="EMBL/GenBank/DDBJ databases">
        <authorList>
            <person name="Varghese N."/>
            <person name="Submissions S."/>
        </authorList>
    </citation>
    <scope>NUCLEOTIDE SEQUENCE [LARGE SCALE GENOMIC DNA]</scope>
    <source>
        <strain evidence="2">DSM 44268</strain>
    </source>
</reference>
<keyword evidence="2" id="KW-1185">Reference proteome</keyword>
<evidence type="ECO:0000313" key="1">
    <source>
        <dbReference type="EMBL" id="SDG04149.1"/>
    </source>
</evidence>
<name>A0A1G7R1Y8_9ACTN</name>
<accession>A0A1G7R1Y8</accession>
<dbReference type="EMBL" id="FNBT01000010">
    <property type="protein sequence ID" value="SDG04149.1"/>
    <property type="molecule type" value="Genomic_DNA"/>
</dbReference>
<dbReference type="AlphaFoldDB" id="A0A1G7R1Y8"/>
<organism evidence="1 2">
    <name type="scientific">Blastococcus aurantiacus</name>
    <dbReference type="NCBI Taxonomy" id="1550231"/>
    <lineage>
        <taxon>Bacteria</taxon>
        <taxon>Bacillati</taxon>
        <taxon>Actinomycetota</taxon>
        <taxon>Actinomycetes</taxon>
        <taxon>Geodermatophilales</taxon>
        <taxon>Geodermatophilaceae</taxon>
        <taxon>Blastococcus</taxon>
    </lineage>
</organism>
<protein>
    <submittedName>
        <fullName evidence="1">Uncharacterized protein</fullName>
    </submittedName>
</protein>
<sequence length="79" mass="8793">MSGYGYPLSNFQADDDMQGLRLARELVGSRRPEVGFGRRGAFAVERQDGERWYLVSAWVPRPRAGGTSVSEPLQSRGSF</sequence>
<gene>
    <name evidence="1" type="ORF">SAMN05660662_0105</name>
</gene>
<dbReference type="Proteomes" id="UP000199406">
    <property type="component" value="Unassembled WGS sequence"/>
</dbReference>
<evidence type="ECO:0000313" key="2">
    <source>
        <dbReference type="Proteomes" id="UP000199406"/>
    </source>
</evidence>